<dbReference type="PRINTS" id="PR00320">
    <property type="entry name" value="GPROTEINBRPT"/>
</dbReference>
<keyword evidence="2" id="KW-0677">Repeat</keyword>
<feature type="repeat" description="WD" evidence="3">
    <location>
        <begin position="905"/>
        <end position="946"/>
    </location>
</feature>
<dbReference type="SUPFAM" id="SSF50978">
    <property type="entry name" value="WD40 repeat-like"/>
    <property type="match status" value="1"/>
</dbReference>
<reference evidence="5 6" key="1">
    <citation type="submission" date="2024-09" db="EMBL/GenBank/DDBJ databases">
        <authorList>
            <person name="Sun Q."/>
            <person name="Mori K."/>
        </authorList>
    </citation>
    <scope>NUCLEOTIDE SEQUENCE [LARGE SCALE GENOMIC DNA]</scope>
    <source>
        <strain evidence="5 6">JCM 3324</strain>
    </source>
</reference>
<dbReference type="InterPro" id="IPR011047">
    <property type="entry name" value="Quinoprotein_ADH-like_sf"/>
</dbReference>
<dbReference type="RefSeq" id="WP_379482785.1">
    <property type="nucleotide sequence ID" value="NZ_JBHMCF010000007.1"/>
</dbReference>
<dbReference type="InterPro" id="IPR049052">
    <property type="entry name" value="nSTAND1"/>
</dbReference>
<dbReference type="Gene3D" id="3.40.50.10140">
    <property type="entry name" value="Toll/interleukin-1 receptor homology (TIR) domain"/>
    <property type="match status" value="1"/>
</dbReference>
<dbReference type="PROSITE" id="PS00678">
    <property type="entry name" value="WD_REPEATS_1"/>
    <property type="match status" value="2"/>
</dbReference>
<evidence type="ECO:0000256" key="2">
    <source>
        <dbReference type="ARBA" id="ARBA00022737"/>
    </source>
</evidence>
<keyword evidence="1 3" id="KW-0853">WD repeat</keyword>
<dbReference type="Pfam" id="PF00400">
    <property type="entry name" value="WD40"/>
    <property type="match status" value="12"/>
</dbReference>
<dbReference type="PROSITE" id="PS50104">
    <property type="entry name" value="TIR"/>
    <property type="match status" value="1"/>
</dbReference>
<dbReference type="Pfam" id="PF20703">
    <property type="entry name" value="nSTAND1"/>
    <property type="match status" value="1"/>
</dbReference>
<dbReference type="PANTHER" id="PTHR22847:SF637">
    <property type="entry name" value="WD REPEAT DOMAIN 5B"/>
    <property type="match status" value="1"/>
</dbReference>
<dbReference type="SUPFAM" id="SSF52540">
    <property type="entry name" value="P-loop containing nucleoside triphosphate hydrolases"/>
    <property type="match status" value="1"/>
</dbReference>
<dbReference type="Proteomes" id="UP001589568">
    <property type="component" value="Unassembled WGS sequence"/>
</dbReference>
<evidence type="ECO:0000256" key="3">
    <source>
        <dbReference type="PROSITE-ProRule" id="PRU00221"/>
    </source>
</evidence>
<dbReference type="InterPro" id="IPR015943">
    <property type="entry name" value="WD40/YVTN_repeat-like_dom_sf"/>
</dbReference>
<feature type="repeat" description="WD" evidence="3">
    <location>
        <begin position="859"/>
        <end position="892"/>
    </location>
</feature>
<keyword evidence="6" id="KW-1185">Reference proteome</keyword>
<evidence type="ECO:0000259" key="4">
    <source>
        <dbReference type="PROSITE" id="PS50104"/>
    </source>
</evidence>
<gene>
    <name evidence="5" type="ORF">ACFFR3_06885</name>
</gene>
<accession>A0ABV5NHI3</accession>
<organism evidence="5 6">
    <name type="scientific">Nonomuraea salmonea</name>
    <dbReference type="NCBI Taxonomy" id="46181"/>
    <lineage>
        <taxon>Bacteria</taxon>
        <taxon>Bacillati</taxon>
        <taxon>Actinomycetota</taxon>
        <taxon>Actinomycetes</taxon>
        <taxon>Streptosporangiales</taxon>
        <taxon>Streptosporangiaceae</taxon>
        <taxon>Nonomuraea</taxon>
    </lineage>
</organism>
<feature type="repeat" description="WD" evidence="3">
    <location>
        <begin position="1225"/>
        <end position="1249"/>
    </location>
</feature>
<evidence type="ECO:0000256" key="1">
    <source>
        <dbReference type="ARBA" id="ARBA00022574"/>
    </source>
</evidence>
<feature type="repeat" description="WD" evidence="3">
    <location>
        <begin position="820"/>
        <end position="846"/>
    </location>
</feature>
<feature type="repeat" description="WD" evidence="3">
    <location>
        <begin position="1170"/>
        <end position="1211"/>
    </location>
</feature>
<dbReference type="SMART" id="SM00320">
    <property type="entry name" value="WD40"/>
    <property type="match status" value="14"/>
</dbReference>
<protein>
    <submittedName>
        <fullName evidence="5">TIR domain-containing protein</fullName>
    </submittedName>
</protein>
<feature type="repeat" description="WD" evidence="3">
    <location>
        <begin position="984"/>
        <end position="1025"/>
    </location>
</feature>
<dbReference type="SUPFAM" id="SSF52200">
    <property type="entry name" value="Toll/Interleukin receptor TIR domain"/>
    <property type="match status" value="1"/>
</dbReference>
<dbReference type="InterPro" id="IPR001680">
    <property type="entry name" value="WD40_rpt"/>
</dbReference>
<dbReference type="InterPro" id="IPR035897">
    <property type="entry name" value="Toll_tir_struct_dom_sf"/>
</dbReference>
<sequence>MARVFISHAGDDSEFVREICDWLHAEGHDPFLDRHPVHGIDHGEEWHRRLYHELLRTDAVICLVTPKYLTSVWCAAEIAIADAHGRQLLPLSREPGLAHPLMQRLQHVHYDADPMAAKQRVAKALRGLDAQGRKGWQEGKNPYPGLDPLTGANGVFVGRDAEVKELVRVLRRPAGPRFLAVAGPSGCGKTSLLLAGLLPSLDADHWLVAPPMKPGEDPISALRHALTDVAEKIQLDWSPSEVREKLVESERGLFRQVEELLIRARPRRLVLVIDQAEELFTRSGMAAGSFAALLREAISDDVRLLAVIRAEFLSDLAALPELVDMDLDVHMIRPLDAAMLRLVIEEPARVAGLRLAAELASRLVDDTKSGTALPLLAFTLHELAKDLTRGDALSLDRYLGLGGVPGALVQHADRALERATFESSLTREQVLAGLVLLVTIDDEGRRASRPVDPTKLAEAMRAAFTTFMNQRLLTGVIDGDRVRVGITHEALLTNWPALNTVIADQEAVLATVRSVEQAAMEWAAAERSEHFLWEAPRLTAVEAALRLHPEIGGQPKGDRGVSPVHLDPAAQAFLAANRARIRTRRRARVAGIAGIMSVILVLTLVAVRQQLATDEAHLVAQSRKLANTASQLRDSDVWLARQLSVIAYNTSATAEARASVLDSSAGHLVTRLHSSVGVRGPHTLAVRPDGRLLASSNQYGNVVLTDATNPQRPTVRGGLQAGQYAVLTMAFSSDGTTLAVGGVDWTVRLFDISDPTHPRLKEPLLRGSPAAVQSVAFAPDGRVLAAAHADGTILLWDTARHGRLGDPLIAPSRLRPHPAVRAAAFTPDGRTLVAGSQDGAIWLWNVADPHRPRLMGPAPAGPRGTVFSLTISPDGRTLAAGDDDGKVWTWRLHEGGIRGRLDDPLIGLASYVNSVAFSQDGKALAAGGSDGTVLVWALPNREPVATLPHPGQITAVRFTTGGAAVATASYDGTARLWAMPSPVLAGPAQGVFSVEYSPDGKTLAAGSRDGNVWRWDVSAQAPLVLRPLTSTLKGLHHNGVMTFSPDGHTMAAASREGPIQLWNVTDPRRPTPSIRLLAGARGHVNAMAFSPDGEVLAVGGDDMIVRLWSVAEPSDPRLLVSVPRTSASYIQTVAFSPKGDTLVVGSDDGSAALLNVANPARPVLMGWLGQRNFTSSVLTAAFNHNGRILAVGRDNSTLEVWDLAEPKHPKRLARVRTGPGHSTHLVFHPIDGTLASANTDHTVSLWDLRRPGDPRISTTLTGPADDVFAVAFSRDGKSIAAGGHDRKVRIWSTDASQAAAAICTTAGRPLTEEEWHTYAHDLPYRQAC</sequence>
<evidence type="ECO:0000313" key="6">
    <source>
        <dbReference type="Proteomes" id="UP001589568"/>
    </source>
</evidence>
<dbReference type="CDD" id="cd00200">
    <property type="entry name" value="WD40"/>
    <property type="match status" value="2"/>
</dbReference>
<feature type="repeat" description="WD" evidence="3">
    <location>
        <begin position="719"/>
        <end position="760"/>
    </location>
</feature>
<dbReference type="InterPro" id="IPR019775">
    <property type="entry name" value="WD40_repeat_CS"/>
</dbReference>
<feature type="repeat" description="WD" evidence="3">
    <location>
        <begin position="1260"/>
        <end position="1301"/>
    </location>
</feature>
<proteinExistence type="predicted"/>
<dbReference type="InterPro" id="IPR036322">
    <property type="entry name" value="WD40_repeat_dom_sf"/>
</dbReference>
<dbReference type="SUPFAM" id="SSF50998">
    <property type="entry name" value="Quinoprotein alcohol dehydrogenase-like"/>
    <property type="match status" value="1"/>
</dbReference>
<feature type="repeat" description="WD" evidence="3">
    <location>
        <begin position="946"/>
        <end position="977"/>
    </location>
</feature>
<comment type="caution">
    <text evidence="5">The sequence shown here is derived from an EMBL/GenBank/DDBJ whole genome shotgun (WGS) entry which is preliminary data.</text>
</comment>
<dbReference type="PANTHER" id="PTHR22847">
    <property type="entry name" value="WD40 REPEAT PROTEIN"/>
    <property type="match status" value="1"/>
</dbReference>
<feature type="repeat" description="WD" evidence="3">
    <location>
        <begin position="765"/>
        <end position="797"/>
    </location>
</feature>
<dbReference type="PROSITE" id="PS50082">
    <property type="entry name" value="WD_REPEATS_2"/>
    <property type="match status" value="12"/>
</dbReference>
<dbReference type="InterPro" id="IPR027417">
    <property type="entry name" value="P-loop_NTPase"/>
</dbReference>
<dbReference type="Pfam" id="PF13676">
    <property type="entry name" value="TIR_2"/>
    <property type="match status" value="1"/>
</dbReference>
<dbReference type="InterPro" id="IPR000157">
    <property type="entry name" value="TIR_dom"/>
</dbReference>
<dbReference type="EMBL" id="JBHMCF010000007">
    <property type="protein sequence ID" value="MFB9469224.1"/>
    <property type="molecule type" value="Genomic_DNA"/>
</dbReference>
<feature type="repeat" description="WD" evidence="3">
    <location>
        <begin position="1077"/>
        <end position="1110"/>
    </location>
</feature>
<name>A0ABV5NHI3_9ACTN</name>
<dbReference type="PROSITE" id="PS50294">
    <property type="entry name" value="WD_REPEATS_REGION"/>
    <property type="match status" value="7"/>
</dbReference>
<evidence type="ECO:0000313" key="5">
    <source>
        <dbReference type="EMBL" id="MFB9469224.1"/>
    </source>
</evidence>
<feature type="repeat" description="WD" evidence="3">
    <location>
        <begin position="1041"/>
        <end position="1072"/>
    </location>
</feature>
<dbReference type="Gene3D" id="3.40.50.300">
    <property type="entry name" value="P-loop containing nucleotide triphosphate hydrolases"/>
    <property type="match status" value="1"/>
</dbReference>
<dbReference type="InterPro" id="IPR020472">
    <property type="entry name" value="WD40_PAC1"/>
</dbReference>
<feature type="domain" description="TIR" evidence="4">
    <location>
        <begin position="1"/>
        <end position="129"/>
    </location>
</feature>
<dbReference type="Gene3D" id="2.130.10.10">
    <property type="entry name" value="YVTN repeat-like/Quinoprotein amine dehydrogenase"/>
    <property type="match status" value="4"/>
</dbReference>